<proteinExistence type="predicted"/>
<dbReference type="AlphaFoldDB" id="A0AAR2JLV6"/>
<dbReference type="GeneTree" id="ENSGT00390000005182"/>
<dbReference type="Ensembl" id="ENSPNAT00000052045.1">
    <property type="protein sequence ID" value="ENSPNAP00000051179.1"/>
    <property type="gene ID" value="ENSPNAG00000033049.1"/>
</dbReference>
<evidence type="ECO:0000256" key="2">
    <source>
        <dbReference type="SAM" id="MobiDB-lite"/>
    </source>
</evidence>
<reference evidence="3" key="2">
    <citation type="submission" date="2025-08" db="UniProtKB">
        <authorList>
            <consortium name="Ensembl"/>
        </authorList>
    </citation>
    <scope>IDENTIFICATION</scope>
</reference>
<dbReference type="GO" id="GO:0005634">
    <property type="term" value="C:nucleus"/>
    <property type="evidence" value="ECO:0007669"/>
    <property type="project" value="TreeGrafter"/>
</dbReference>
<evidence type="ECO:0000256" key="1">
    <source>
        <dbReference type="SAM" id="Coils"/>
    </source>
</evidence>
<dbReference type="PANTHER" id="PTHR14389:SF3">
    <property type="entry name" value="PROTEIN FAM111A-LIKE"/>
    <property type="match status" value="1"/>
</dbReference>
<evidence type="ECO:0000313" key="3">
    <source>
        <dbReference type="Ensembl" id="ENSPNAP00000051179.1"/>
    </source>
</evidence>
<dbReference type="Pfam" id="PF13365">
    <property type="entry name" value="Trypsin_2"/>
    <property type="match status" value="1"/>
</dbReference>
<sequence length="596" mass="68138">MKVCSQGYNFGCFAVFQKPEKRRHVFRFRIQFKKYEVTCDASMTVLEALLSNKNFKGDYKKNEEKEMVIQREKVPRGAISTDFPCCLINDDELLDIQFIKSSGSSSLESKPVPCSLMNSTENFIVFNIKTTGGHTVKRLMKNQALKQKVDDVCVYALKGETVKKALRRDGRFNRVIFRKHCGLYELGSEIITDMSNTVDHLDGKHFRVIVIDNQPASQESSQEFDTMKNESGENIPSTSTPGNLSQDSANPQQQNHQPTEKEKDKKTYPKRIQVNKIPNTEEILKLLRDQFEGLQKQLKERESLTKPAEVQEFFREEFDKSAQSFSEVKRVRQLMKLSDSVCQIRVEGFGNGTGFLLFDRFILTNAHVIGNFDPFTQRLHRPISAVFDFEDLDMGNKLSLKENLVAYFYGKNDKGQHLDFALLELSDDAKLPYCPELLSRYSPPPTRGGICIVGHPDGGVKRMDPCFIIEKDEVPNAADEHQAKNSDFLHVITQQCLAEKWENHYSQISYDSCFFHGSSGSPVFNDHCELIGVHTGGYVYKGKGGKTRSVMEYAFPMLPILVCIVRQCWQKGRSDILQYFEDQNNMKYVLQVANEQ</sequence>
<dbReference type="GO" id="GO:0000785">
    <property type="term" value="C:chromatin"/>
    <property type="evidence" value="ECO:0007669"/>
    <property type="project" value="TreeGrafter"/>
</dbReference>
<evidence type="ECO:0000313" key="4">
    <source>
        <dbReference type="Proteomes" id="UP001501920"/>
    </source>
</evidence>
<protein>
    <recommendedName>
        <fullName evidence="5">Serine protease</fullName>
    </recommendedName>
</protein>
<dbReference type="GO" id="GO:0006260">
    <property type="term" value="P:DNA replication"/>
    <property type="evidence" value="ECO:0007669"/>
    <property type="project" value="TreeGrafter"/>
</dbReference>
<reference evidence="3" key="3">
    <citation type="submission" date="2025-09" db="UniProtKB">
        <authorList>
            <consortium name="Ensembl"/>
        </authorList>
    </citation>
    <scope>IDENTIFICATION</scope>
</reference>
<accession>A0AAR2JLV6</accession>
<name>A0AAR2JLV6_PYGNA</name>
<reference evidence="3 4" key="1">
    <citation type="submission" date="2020-10" db="EMBL/GenBank/DDBJ databases">
        <title>Pygocentrus nattereri (red-bellied piranha) genome, fPygNat1, primary haplotype.</title>
        <authorList>
            <person name="Myers G."/>
            <person name="Meyer A."/>
            <person name="Karagic N."/>
            <person name="Pippel M."/>
            <person name="Winkler S."/>
            <person name="Tracey A."/>
            <person name="Wood J."/>
            <person name="Formenti G."/>
            <person name="Howe K."/>
            <person name="Fedrigo O."/>
            <person name="Jarvis E.D."/>
        </authorList>
    </citation>
    <scope>NUCLEOTIDE SEQUENCE [LARGE SCALE GENOMIC DNA]</scope>
</reference>
<feature type="coiled-coil region" evidence="1">
    <location>
        <begin position="277"/>
        <end position="304"/>
    </location>
</feature>
<dbReference type="InterPro" id="IPR009003">
    <property type="entry name" value="Peptidase_S1_PA"/>
</dbReference>
<organism evidence="3 4">
    <name type="scientific">Pygocentrus nattereri</name>
    <name type="common">Red-bellied piranha</name>
    <dbReference type="NCBI Taxonomy" id="42514"/>
    <lineage>
        <taxon>Eukaryota</taxon>
        <taxon>Metazoa</taxon>
        <taxon>Chordata</taxon>
        <taxon>Craniata</taxon>
        <taxon>Vertebrata</taxon>
        <taxon>Euteleostomi</taxon>
        <taxon>Actinopterygii</taxon>
        <taxon>Neopterygii</taxon>
        <taxon>Teleostei</taxon>
        <taxon>Ostariophysi</taxon>
        <taxon>Characiformes</taxon>
        <taxon>Characoidei</taxon>
        <taxon>Pygocentrus</taxon>
    </lineage>
</organism>
<dbReference type="SUPFAM" id="SSF50494">
    <property type="entry name" value="Trypsin-like serine proteases"/>
    <property type="match status" value="1"/>
</dbReference>
<feature type="compositionally biased region" description="Basic and acidic residues" evidence="2">
    <location>
        <begin position="258"/>
        <end position="267"/>
    </location>
</feature>
<keyword evidence="1" id="KW-0175">Coiled coil</keyword>
<feature type="region of interest" description="Disordered" evidence="2">
    <location>
        <begin position="216"/>
        <end position="274"/>
    </location>
</feature>
<dbReference type="Gene3D" id="2.40.10.10">
    <property type="entry name" value="Trypsin-like serine proteases"/>
    <property type="match status" value="2"/>
</dbReference>
<dbReference type="Proteomes" id="UP001501920">
    <property type="component" value="Chromosome 20"/>
</dbReference>
<keyword evidence="4" id="KW-1185">Reference proteome</keyword>
<feature type="compositionally biased region" description="Polar residues" evidence="2">
    <location>
        <begin position="232"/>
        <end position="257"/>
    </location>
</feature>
<dbReference type="InterPro" id="IPR043504">
    <property type="entry name" value="Peptidase_S1_PA_chymotrypsin"/>
</dbReference>
<dbReference type="PANTHER" id="PTHR14389">
    <property type="entry name" value="SI:CH1073-475A24.1"/>
    <property type="match status" value="1"/>
</dbReference>
<evidence type="ECO:0008006" key="5">
    <source>
        <dbReference type="Google" id="ProtNLM"/>
    </source>
</evidence>